<keyword evidence="1 3" id="KW-0378">Hydrolase</keyword>
<dbReference type="Proteomes" id="UP000655420">
    <property type="component" value="Unassembled WGS sequence"/>
</dbReference>
<dbReference type="SUPFAM" id="SSF53474">
    <property type="entry name" value="alpha/beta-Hydrolases"/>
    <property type="match status" value="1"/>
</dbReference>
<accession>A0A8J7M9V4</accession>
<name>A0A8J7M9V4_9RHOB</name>
<evidence type="ECO:0000259" key="2">
    <source>
        <dbReference type="Pfam" id="PF07859"/>
    </source>
</evidence>
<dbReference type="InterPro" id="IPR029058">
    <property type="entry name" value="AB_hydrolase_fold"/>
</dbReference>
<dbReference type="InterPro" id="IPR013094">
    <property type="entry name" value="AB_hydrolase_3"/>
</dbReference>
<protein>
    <submittedName>
        <fullName evidence="3">Alpha/beta hydrolase</fullName>
    </submittedName>
</protein>
<dbReference type="Gene3D" id="3.40.50.1820">
    <property type="entry name" value="alpha/beta hydrolase"/>
    <property type="match status" value="1"/>
</dbReference>
<evidence type="ECO:0000256" key="1">
    <source>
        <dbReference type="ARBA" id="ARBA00022801"/>
    </source>
</evidence>
<sequence>MTVSPSPFDPAAVAPETAAFNDALEKALALVPVVNTVPPELTRKARAEGRGLFPPAGPLEGSEWREIPGAPGGPARRVRLSPAPGAARGTYLHIHGGGWTLGCPDQSDGYNQRIARETGLDVVSAEYRLSPENRWPGCAEDCEAAARWVLETRPGPVLIGGESAGGHLSMVTFLRLAAAGLADRIAGLVLNYGVFDMRMTPSARNWGQRYLILSTPVIDWFAQNLLGAADRADPGVSPLLAPLPARLPPALFQCGTADPLIDDTLFMGQRWQAAGGRAEVAIYPGGVHAFDCFDLGIARQSRAREAAFLRDCLG</sequence>
<dbReference type="AlphaFoldDB" id="A0A8J7M9V4"/>
<dbReference type="PANTHER" id="PTHR48081:SF8">
    <property type="entry name" value="ALPHA_BETA HYDROLASE FOLD-3 DOMAIN-CONTAINING PROTEIN-RELATED"/>
    <property type="match status" value="1"/>
</dbReference>
<dbReference type="EMBL" id="JAEHHL010000013">
    <property type="protein sequence ID" value="MBK0401031.1"/>
    <property type="molecule type" value="Genomic_DNA"/>
</dbReference>
<dbReference type="PANTHER" id="PTHR48081">
    <property type="entry name" value="AB HYDROLASE SUPERFAMILY PROTEIN C4A8.06C"/>
    <property type="match status" value="1"/>
</dbReference>
<comment type="caution">
    <text evidence="3">The sequence shown here is derived from an EMBL/GenBank/DDBJ whole genome shotgun (WGS) entry which is preliminary data.</text>
</comment>
<dbReference type="GO" id="GO:0016787">
    <property type="term" value="F:hydrolase activity"/>
    <property type="evidence" value="ECO:0007669"/>
    <property type="project" value="UniProtKB-KW"/>
</dbReference>
<proteinExistence type="predicted"/>
<feature type="domain" description="Alpha/beta hydrolase fold-3" evidence="2">
    <location>
        <begin position="92"/>
        <end position="290"/>
    </location>
</feature>
<dbReference type="InterPro" id="IPR050300">
    <property type="entry name" value="GDXG_lipolytic_enzyme"/>
</dbReference>
<dbReference type="RefSeq" id="WP_200613040.1">
    <property type="nucleotide sequence ID" value="NZ_JAEHHL010000013.1"/>
</dbReference>
<evidence type="ECO:0000313" key="4">
    <source>
        <dbReference type="Proteomes" id="UP000655420"/>
    </source>
</evidence>
<reference evidence="3" key="1">
    <citation type="submission" date="2020-12" db="EMBL/GenBank/DDBJ databases">
        <title>Bacterial taxonomy.</title>
        <authorList>
            <person name="Pan X."/>
        </authorList>
    </citation>
    <scope>NUCLEOTIDE SEQUENCE</scope>
    <source>
        <strain evidence="3">M0105</strain>
    </source>
</reference>
<dbReference type="Pfam" id="PF07859">
    <property type="entry name" value="Abhydrolase_3"/>
    <property type="match status" value="1"/>
</dbReference>
<organism evidence="3 4">
    <name type="scientific">Thermohalobaculum xanthum</name>
    <dbReference type="NCBI Taxonomy" id="2753746"/>
    <lineage>
        <taxon>Bacteria</taxon>
        <taxon>Pseudomonadati</taxon>
        <taxon>Pseudomonadota</taxon>
        <taxon>Alphaproteobacteria</taxon>
        <taxon>Rhodobacterales</taxon>
        <taxon>Paracoccaceae</taxon>
        <taxon>Thermohalobaculum</taxon>
    </lineage>
</organism>
<gene>
    <name evidence="3" type="ORF">H0I76_17680</name>
</gene>
<keyword evidence="4" id="KW-1185">Reference proteome</keyword>
<evidence type="ECO:0000313" key="3">
    <source>
        <dbReference type="EMBL" id="MBK0401031.1"/>
    </source>
</evidence>